<name>A0ABW6IJ30_9CYAN</name>
<dbReference type="Gene3D" id="1.10.10.1770">
    <property type="entry name" value="Gun4-like"/>
    <property type="match status" value="1"/>
</dbReference>
<feature type="domain" description="GUN4 N-terminal ARM-like repeat" evidence="2">
    <location>
        <begin position="5"/>
        <end position="82"/>
    </location>
</feature>
<dbReference type="PANTHER" id="PTHR34800:SF1">
    <property type="entry name" value="TETRAPYRROLE-BINDING PROTEIN, CHLOROPLASTIC"/>
    <property type="match status" value="1"/>
</dbReference>
<dbReference type="SUPFAM" id="SSF140869">
    <property type="entry name" value="GUN4-like"/>
    <property type="match status" value="1"/>
</dbReference>
<dbReference type="PANTHER" id="PTHR34800">
    <property type="entry name" value="TETRAPYRROLE-BINDING PROTEIN, CHLOROPLASTIC"/>
    <property type="match status" value="1"/>
</dbReference>
<evidence type="ECO:0000313" key="3">
    <source>
        <dbReference type="EMBL" id="MFE4108214.1"/>
    </source>
</evidence>
<dbReference type="CDD" id="cd16383">
    <property type="entry name" value="GUN4"/>
    <property type="match status" value="1"/>
</dbReference>
<organism evidence="3 4">
    <name type="scientific">Almyronema epifaneia S1</name>
    <dbReference type="NCBI Taxonomy" id="2991925"/>
    <lineage>
        <taxon>Bacteria</taxon>
        <taxon>Bacillati</taxon>
        <taxon>Cyanobacteriota</taxon>
        <taxon>Cyanophyceae</taxon>
        <taxon>Nodosilineales</taxon>
        <taxon>Nodosilineaceae</taxon>
        <taxon>Almyronema</taxon>
        <taxon>Almyronema epifaneia</taxon>
    </lineage>
</organism>
<dbReference type="InterPro" id="IPR037215">
    <property type="entry name" value="GUN4-like_sf"/>
</dbReference>
<evidence type="ECO:0000313" key="4">
    <source>
        <dbReference type="Proteomes" id="UP001600165"/>
    </source>
</evidence>
<reference evidence="3 4" key="1">
    <citation type="submission" date="2024-10" db="EMBL/GenBank/DDBJ databases">
        <authorList>
            <person name="Ratan Roy A."/>
            <person name="Morales Sandoval P.H."/>
            <person name="De Los Santos Villalobos S."/>
            <person name="Chakraborty S."/>
            <person name="Mukherjee J."/>
        </authorList>
    </citation>
    <scope>NUCLEOTIDE SEQUENCE [LARGE SCALE GENOMIC DNA]</scope>
    <source>
        <strain evidence="3 4">S1</strain>
    </source>
</reference>
<protein>
    <submittedName>
        <fullName evidence="3">GUN4 N-terminal ARM-like repeat domain-containing protein</fullName>
    </submittedName>
</protein>
<dbReference type="SUPFAM" id="SSF48371">
    <property type="entry name" value="ARM repeat"/>
    <property type="match status" value="1"/>
</dbReference>
<dbReference type="InterPro" id="IPR016024">
    <property type="entry name" value="ARM-type_fold"/>
</dbReference>
<dbReference type="Gene3D" id="1.25.40.620">
    <property type="match status" value="1"/>
</dbReference>
<comment type="caution">
    <text evidence="3">The sequence shown here is derived from an EMBL/GenBank/DDBJ whole genome shotgun (WGS) entry which is preliminary data.</text>
</comment>
<evidence type="ECO:0000259" key="2">
    <source>
        <dbReference type="Pfam" id="PF16416"/>
    </source>
</evidence>
<dbReference type="RefSeq" id="WP_377967715.1">
    <property type="nucleotide sequence ID" value="NZ_JBHZOL010000102.1"/>
</dbReference>
<dbReference type="Proteomes" id="UP001600165">
    <property type="component" value="Unassembled WGS sequence"/>
</dbReference>
<feature type="domain" description="GUN4-like" evidence="1">
    <location>
        <begin position="90"/>
        <end position="229"/>
    </location>
</feature>
<dbReference type="Pfam" id="PF05419">
    <property type="entry name" value="GUN4"/>
    <property type="match status" value="1"/>
</dbReference>
<proteinExistence type="predicted"/>
<dbReference type="InterPro" id="IPR008629">
    <property type="entry name" value="GUN4-like"/>
</dbReference>
<gene>
    <name evidence="3" type="ORF">ACFVKH_18175</name>
</gene>
<accession>A0ABW6IJ30</accession>
<dbReference type="EMBL" id="JBHZOL010000102">
    <property type="protein sequence ID" value="MFE4108214.1"/>
    <property type="molecule type" value="Genomic_DNA"/>
</dbReference>
<evidence type="ECO:0000259" key="1">
    <source>
        <dbReference type="Pfam" id="PF05419"/>
    </source>
</evidence>
<sequence length="232" mass="26776">MPTDSNFIAELLTQLQVDNPKKQLSILHQLATLEEPGLQPLMDFLLARRQQPAITYLDGTAYRLLWQSHAPQAKTFLQAHWPDGLVTPLSDKGLDYSELQQSLLRQDFEAADRLTLKKLCELAGSGAVQRGWLYFTEVENFPGQDLNTLDQLWQVYSEGRFGFSKQRQIWLSNNQNWEKLWEKIAWKKGNAWTRYPNEFIWDLSAPEGHLPLSNQLRGVRAMASLLTHPVWS</sequence>
<dbReference type="Pfam" id="PF16416">
    <property type="entry name" value="GUN4_N"/>
    <property type="match status" value="1"/>
</dbReference>
<keyword evidence="4" id="KW-1185">Reference proteome</keyword>
<dbReference type="InterPro" id="IPR032192">
    <property type="entry name" value="GUN4_N"/>
</dbReference>